<gene>
    <name evidence="1" type="ORF">PLOB_00008184</name>
</gene>
<evidence type="ECO:0000313" key="1">
    <source>
        <dbReference type="EMBL" id="CAH3046594.1"/>
    </source>
</evidence>
<name>A0ABN8NC87_9CNID</name>
<proteinExistence type="predicted"/>
<keyword evidence="2" id="KW-1185">Reference proteome</keyword>
<accession>A0ABN8NC87</accession>
<dbReference type="EMBL" id="CALNXK010000014">
    <property type="protein sequence ID" value="CAH3046594.1"/>
    <property type="molecule type" value="Genomic_DNA"/>
</dbReference>
<evidence type="ECO:0000313" key="2">
    <source>
        <dbReference type="Proteomes" id="UP001159405"/>
    </source>
</evidence>
<comment type="caution">
    <text evidence="1">The sequence shown here is derived from an EMBL/GenBank/DDBJ whole genome shotgun (WGS) entry which is preliminary data.</text>
</comment>
<dbReference type="Proteomes" id="UP001159405">
    <property type="component" value="Unassembled WGS sequence"/>
</dbReference>
<organism evidence="1 2">
    <name type="scientific">Porites lobata</name>
    <dbReference type="NCBI Taxonomy" id="104759"/>
    <lineage>
        <taxon>Eukaryota</taxon>
        <taxon>Metazoa</taxon>
        <taxon>Cnidaria</taxon>
        <taxon>Anthozoa</taxon>
        <taxon>Hexacorallia</taxon>
        <taxon>Scleractinia</taxon>
        <taxon>Fungiina</taxon>
        <taxon>Poritidae</taxon>
        <taxon>Porites</taxon>
    </lineage>
</organism>
<sequence>MSKQDDRGIFHFSYNLALEAEENNYPHKAGEDVVLLVKNSSIFRRQPMLRTFNQKDGNNPEKDVHANRSILYHSDNKSLTEPKIRNQFIFYGGAVQGYVQGKETDDHEQASVEETRKRLYGMGASRRKLGLGEVTNVSIMGHKLRKKAVCDITDNSHYQRQFLRVLNKRF</sequence>
<protein>
    <submittedName>
        <fullName evidence="1">Uncharacterized protein</fullName>
    </submittedName>
</protein>
<reference evidence="1 2" key="1">
    <citation type="submission" date="2022-05" db="EMBL/GenBank/DDBJ databases">
        <authorList>
            <consortium name="Genoscope - CEA"/>
            <person name="William W."/>
        </authorList>
    </citation>
    <scope>NUCLEOTIDE SEQUENCE [LARGE SCALE GENOMIC DNA]</scope>
</reference>